<dbReference type="Gene3D" id="1.10.357.10">
    <property type="entry name" value="Tetracycline Repressor, domain 2"/>
    <property type="match status" value="1"/>
</dbReference>
<evidence type="ECO:0000256" key="4">
    <source>
        <dbReference type="PROSITE-ProRule" id="PRU00335"/>
    </source>
</evidence>
<feature type="domain" description="HTH tetR-type" evidence="5">
    <location>
        <begin position="2"/>
        <end position="62"/>
    </location>
</feature>
<protein>
    <submittedName>
        <fullName evidence="6">Transcriptional regulator</fullName>
    </submittedName>
</protein>
<evidence type="ECO:0000313" key="6">
    <source>
        <dbReference type="EMBL" id="GAM58081.1"/>
    </source>
</evidence>
<evidence type="ECO:0000256" key="2">
    <source>
        <dbReference type="ARBA" id="ARBA00023125"/>
    </source>
</evidence>
<dbReference type="PRINTS" id="PR00455">
    <property type="entry name" value="HTHTETR"/>
</dbReference>
<evidence type="ECO:0000313" key="7">
    <source>
        <dbReference type="Proteomes" id="UP000031671"/>
    </source>
</evidence>
<keyword evidence="1" id="KW-0805">Transcription regulation</keyword>
<reference evidence="6 7" key="1">
    <citation type="submission" date="2015-01" db="EMBL/GenBank/DDBJ databases">
        <title>Vibrio sp. C1 JCM 19231 whole genome shotgun sequence.</title>
        <authorList>
            <person name="Sawabe T."/>
            <person name="Meirelles P."/>
            <person name="Feng G."/>
            <person name="Sayaka M."/>
            <person name="Hattori M."/>
            <person name="Ohkuma M."/>
        </authorList>
    </citation>
    <scope>NUCLEOTIDE SEQUENCE [LARGE SCALE GENOMIC DNA]</scope>
    <source>
        <strain evidence="7">JCM 19231</strain>
    </source>
</reference>
<name>A0A0B8NVX6_9VIBR</name>
<comment type="caution">
    <text evidence="6">The sequence shown here is derived from an EMBL/GenBank/DDBJ whole genome shotgun (WGS) entry which is preliminary data.</text>
</comment>
<dbReference type="InterPro" id="IPR036271">
    <property type="entry name" value="Tet_transcr_reg_TetR-rel_C_sf"/>
</dbReference>
<accession>A0A0B8NVX6</accession>
<evidence type="ECO:0000256" key="3">
    <source>
        <dbReference type="ARBA" id="ARBA00023163"/>
    </source>
</evidence>
<proteinExistence type="predicted"/>
<gene>
    <name evidence="6" type="ORF">JCM19231_580</name>
</gene>
<dbReference type="InterPro" id="IPR001647">
    <property type="entry name" value="HTH_TetR"/>
</dbReference>
<keyword evidence="2 4" id="KW-0238">DNA-binding</keyword>
<dbReference type="RefSeq" id="WP_261833155.1">
    <property type="nucleotide sequence ID" value="NZ_AP024881.1"/>
</dbReference>
<dbReference type="Proteomes" id="UP000031671">
    <property type="component" value="Unassembled WGS sequence"/>
</dbReference>
<dbReference type="GO" id="GO:0003677">
    <property type="term" value="F:DNA binding"/>
    <property type="evidence" value="ECO:0007669"/>
    <property type="project" value="UniProtKB-UniRule"/>
</dbReference>
<feature type="DNA-binding region" description="H-T-H motif" evidence="4">
    <location>
        <begin position="25"/>
        <end position="44"/>
    </location>
</feature>
<dbReference type="Pfam" id="PF16925">
    <property type="entry name" value="TetR_C_13"/>
    <property type="match status" value="1"/>
</dbReference>
<dbReference type="PANTHER" id="PTHR47506">
    <property type="entry name" value="TRANSCRIPTIONAL REGULATORY PROTEIN"/>
    <property type="match status" value="1"/>
</dbReference>
<dbReference type="Pfam" id="PF00440">
    <property type="entry name" value="TetR_N"/>
    <property type="match status" value="1"/>
</dbReference>
<dbReference type="PROSITE" id="PS50977">
    <property type="entry name" value="HTH_TETR_2"/>
    <property type="match status" value="1"/>
</dbReference>
<evidence type="ECO:0000259" key="5">
    <source>
        <dbReference type="PROSITE" id="PS50977"/>
    </source>
</evidence>
<dbReference type="PANTHER" id="PTHR47506:SF6">
    <property type="entry name" value="HTH-TYPE TRANSCRIPTIONAL REPRESSOR NEMR"/>
    <property type="match status" value="1"/>
</dbReference>
<dbReference type="InterPro" id="IPR009057">
    <property type="entry name" value="Homeodomain-like_sf"/>
</dbReference>
<dbReference type="EMBL" id="BBRZ01000073">
    <property type="protein sequence ID" value="GAM58081.1"/>
    <property type="molecule type" value="Genomic_DNA"/>
</dbReference>
<dbReference type="SUPFAM" id="SSF46689">
    <property type="entry name" value="Homeodomain-like"/>
    <property type="match status" value="1"/>
</dbReference>
<dbReference type="InterPro" id="IPR011075">
    <property type="entry name" value="TetR_C"/>
</dbReference>
<keyword evidence="7" id="KW-1185">Reference proteome</keyword>
<dbReference type="SUPFAM" id="SSF48498">
    <property type="entry name" value="Tetracyclin repressor-like, C-terminal domain"/>
    <property type="match status" value="1"/>
</dbReference>
<evidence type="ECO:0000256" key="1">
    <source>
        <dbReference type="ARBA" id="ARBA00023015"/>
    </source>
</evidence>
<dbReference type="AlphaFoldDB" id="A0A0B8NVX6"/>
<organism evidence="6 7">
    <name type="scientific">Vibrio ishigakensis</name>
    <dbReference type="NCBI Taxonomy" id="1481914"/>
    <lineage>
        <taxon>Bacteria</taxon>
        <taxon>Pseudomonadati</taxon>
        <taxon>Pseudomonadota</taxon>
        <taxon>Gammaproteobacteria</taxon>
        <taxon>Vibrionales</taxon>
        <taxon>Vibrionaceae</taxon>
        <taxon>Vibrio</taxon>
    </lineage>
</organism>
<keyword evidence="3" id="KW-0804">Transcription</keyword>
<reference evidence="6 7" key="2">
    <citation type="submission" date="2015-01" db="EMBL/GenBank/DDBJ databases">
        <authorList>
            <consortium name="NBRP consortium"/>
            <person name="Sawabe T."/>
            <person name="Meirelles P."/>
            <person name="Feng G."/>
            <person name="Sayaka M."/>
            <person name="Hattori M."/>
            <person name="Ohkuma M."/>
        </authorList>
    </citation>
    <scope>NUCLEOTIDE SEQUENCE [LARGE SCALE GENOMIC DNA]</scope>
    <source>
        <strain evidence="7">JCM 19231</strain>
    </source>
</reference>
<sequence length="189" mass="21697">MKDLRQKLLDVGFELISEQGFAGIGLTKILNEANATKGSFYHHFKSKEDFGTTLLTDYFEDHLETLESYLIDTDETPQERIKAYFDYWCSEKLTHDYQIKCLVTKLSGEVSGTSNQMQKAMNDGAEKVIKRMSQFFEHGIKEGHFHMQDGYEAARTIYGLWLGSTLLAAMQQDRTLLDNAMKETIKLTQ</sequence>